<dbReference type="EMBL" id="KZ662800">
    <property type="protein sequence ID" value="PPS18924.1"/>
    <property type="molecule type" value="Genomic_DNA"/>
</dbReference>
<sequence length="184" mass="20768">MPMFSRRPVRVWAKMACRYLKDGGRAGALERLGSIVEVSHDSLKMERQAEFQCELEIRRLDDLKEEPPQPSQYSSPHLGVGPIMSEIAPPRVPKGTQGKGDRSQRTMRILLREYLMHECMWILGAHGRAPNFCPCVSRFLNSGVPDIRFTPVFLGRMGIHDRVARPCLASFTSPTPVYDSPCPC</sequence>
<gene>
    <name evidence="1" type="ORF">GOBAR_AA01663</name>
</gene>
<organism evidence="1 2">
    <name type="scientific">Gossypium barbadense</name>
    <name type="common">Sea Island cotton</name>
    <name type="synonym">Hibiscus barbadensis</name>
    <dbReference type="NCBI Taxonomy" id="3634"/>
    <lineage>
        <taxon>Eukaryota</taxon>
        <taxon>Viridiplantae</taxon>
        <taxon>Streptophyta</taxon>
        <taxon>Embryophyta</taxon>
        <taxon>Tracheophyta</taxon>
        <taxon>Spermatophyta</taxon>
        <taxon>Magnoliopsida</taxon>
        <taxon>eudicotyledons</taxon>
        <taxon>Gunneridae</taxon>
        <taxon>Pentapetalae</taxon>
        <taxon>rosids</taxon>
        <taxon>malvids</taxon>
        <taxon>Malvales</taxon>
        <taxon>Malvaceae</taxon>
        <taxon>Malvoideae</taxon>
        <taxon>Gossypium</taxon>
    </lineage>
</organism>
<proteinExistence type="predicted"/>
<name>A0A2P5YTL5_GOSBA</name>
<accession>A0A2P5YTL5</accession>
<dbReference type="AlphaFoldDB" id="A0A2P5YTL5"/>
<dbReference type="Proteomes" id="UP000239757">
    <property type="component" value="Unassembled WGS sequence"/>
</dbReference>
<evidence type="ECO:0000313" key="2">
    <source>
        <dbReference type="Proteomes" id="UP000239757"/>
    </source>
</evidence>
<protein>
    <submittedName>
        <fullName evidence="1">Uncharacterized protein</fullName>
    </submittedName>
</protein>
<evidence type="ECO:0000313" key="1">
    <source>
        <dbReference type="EMBL" id="PPS18924.1"/>
    </source>
</evidence>
<reference evidence="1 2" key="1">
    <citation type="submission" date="2015-01" db="EMBL/GenBank/DDBJ databases">
        <title>Genome of allotetraploid Gossypium barbadense reveals genomic plasticity and fiber elongation in cotton evolution.</title>
        <authorList>
            <person name="Chen X."/>
            <person name="Liu X."/>
            <person name="Zhao B."/>
            <person name="Zheng H."/>
            <person name="Hu Y."/>
            <person name="Lu G."/>
            <person name="Yang C."/>
            <person name="Chen J."/>
            <person name="Shan C."/>
            <person name="Zhang L."/>
            <person name="Zhou Y."/>
            <person name="Wang L."/>
            <person name="Guo W."/>
            <person name="Bai Y."/>
            <person name="Ruan J."/>
            <person name="Shangguan X."/>
            <person name="Mao Y."/>
            <person name="Jiang J."/>
            <person name="Zhu Y."/>
            <person name="Lei J."/>
            <person name="Kang H."/>
            <person name="Chen S."/>
            <person name="He X."/>
            <person name="Wang R."/>
            <person name="Wang Y."/>
            <person name="Chen J."/>
            <person name="Wang L."/>
            <person name="Yu S."/>
            <person name="Wang B."/>
            <person name="Wei J."/>
            <person name="Song S."/>
            <person name="Lu X."/>
            <person name="Gao Z."/>
            <person name="Gu W."/>
            <person name="Deng X."/>
            <person name="Ma D."/>
            <person name="Wang S."/>
            <person name="Liang W."/>
            <person name="Fang L."/>
            <person name="Cai C."/>
            <person name="Zhu X."/>
            <person name="Zhou B."/>
            <person name="Zhang Y."/>
            <person name="Chen Z."/>
            <person name="Xu S."/>
            <person name="Zhu R."/>
            <person name="Wang S."/>
            <person name="Zhang T."/>
            <person name="Zhao G."/>
        </authorList>
    </citation>
    <scope>NUCLEOTIDE SEQUENCE [LARGE SCALE GENOMIC DNA]</scope>
    <source>
        <strain evidence="2">cv. Xinhai21</strain>
        <tissue evidence="1">Leaf</tissue>
    </source>
</reference>